<reference evidence="18" key="1">
    <citation type="journal article" date="2019" name="Sci. Rep.">
        <title>Draft genome of Tanacetum cinerariifolium, the natural source of mosquito coil.</title>
        <authorList>
            <person name="Yamashiro T."/>
            <person name="Shiraishi A."/>
            <person name="Satake H."/>
            <person name="Nakayama K."/>
        </authorList>
    </citation>
    <scope>NUCLEOTIDE SEQUENCE</scope>
</reference>
<keyword evidence="5" id="KW-0479">Metal-binding</keyword>
<keyword evidence="3" id="KW-0548">Nucleotidyltransferase</keyword>
<feature type="region of interest" description="Disordered" evidence="15">
    <location>
        <begin position="944"/>
        <end position="969"/>
    </location>
</feature>
<dbReference type="PANTHER" id="PTHR37984:SF5">
    <property type="entry name" value="PROTEIN NYNRIN-LIKE"/>
    <property type="match status" value="1"/>
</dbReference>
<dbReference type="FunFam" id="3.10.10.10:FF:000007">
    <property type="entry name" value="Retrovirus-related Pol polyprotein from transposon 17.6-like Protein"/>
    <property type="match status" value="1"/>
</dbReference>
<evidence type="ECO:0000256" key="8">
    <source>
        <dbReference type="ARBA" id="ARBA00022801"/>
    </source>
</evidence>
<feature type="domain" description="Reverse transcriptase" evidence="16">
    <location>
        <begin position="333"/>
        <end position="530"/>
    </location>
</feature>
<dbReference type="CDD" id="cd01647">
    <property type="entry name" value="RT_LTR"/>
    <property type="match status" value="1"/>
</dbReference>
<protein>
    <submittedName>
        <fullName evidence="18">Retrotransposon protein, putative, unclassified</fullName>
    </submittedName>
</protein>
<dbReference type="Pfam" id="PF24626">
    <property type="entry name" value="SH3_Tf2-1"/>
    <property type="match status" value="1"/>
</dbReference>
<keyword evidence="4" id="KW-0540">Nuclease</keyword>
<dbReference type="EMBL" id="BKCJ010002558">
    <property type="protein sequence ID" value="GEU49398.1"/>
    <property type="molecule type" value="Genomic_DNA"/>
</dbReference>
<dbReference type="PROSITE" id="PS50994">
    <property type="entry name" value="INTEGRASE"/>
    <property type="match status" value="1"/>
</dbReference>
<organism evidence="18">
    <name type="scientific">Tanacetum cinerariifolium</name>
    <name type="common">Dalmatian daisy</name>
    <name type="synonym">Chrysanthemum cinerariifolium</name>
    <dbReference type="NCBI Taxonomy" id="118510"/>
    <lineage>
        <taxon>Eukaryota</taxon>
        <taxon>Viridiplantae</taxon>
        <taxon>Streptophyta</taxon>
        <taxon>Embryophyta</taxon>
        <taxon>Tracheophyta</taxon>
        <taxon>Spermatophyta</taxon>
        <taxon>Magnoliopsida</taxon>
        <taxon>eudicotyledons</taxon>
        <taxon>Gunneridae</taxon>
        <taxon>Pentapetalae</taxon>
        <taxon>asterids</taxon>
        <taxon>campanulids</taxon>
        <taxon>Asterales</taxon>
        <taxon>Asteraceae</taxon>
        <taxon>Asteroideae</taxon>
        <taxon>Anthemideae</taxon>
        <taxon>Anthemidinae</taxon>
        <taxon>Tanacetum</taxon>
    </lineage>
</organism>
<dbReference type="InterPro" id="IPR056924">
    <property type="entry name" value="SH3_Tf2-1"/>
</dbReference>
<keyword evidence="14" id="KW-0233">DNA recombination</keyword>
<dbReference type="GO" id="GO:0004519">
    <property type="term" value="F:endonuclease activity"/>
    <property type="evidence" value="ECO:0007669"/>
    <property type="project" value="UniProtKB-KW"/>
</dbReference>
<evidence type="ECO:0000256" key="11">
    <source>
        <dbReference type="ARBA" id="ARBA00022918"/>
    </source>
</evidence>
<dbReference type="Pfam" id="PF17921">
    <property type="entry name" value="Integrase_H2C2"/>
    <property type="match status" value="1"/>
</dbReference>
<dbReference type="InterPro" id="IPR012337">
    <property type="entry name" value="RNaseH-like_sf"/>
</dbReference>
<evidence type="ECO:0000256" key="7">
    <source>
        <dbReference type="ARBA" id="ARBA00022759"/>
    </source>
</evidence>
<keyword evidence="9" id="KW-0460">Magnesium</keyword>
<evidence type="ECO:0000256" key="13">
    <source>
        <dbReference type="ARBA" id="ARBA00023125"/>
    </source>
</evidence>
<evidence type="ECO:0000256" key="4">
    <source>
        <dbReference type="ARBA" id="ARBA00022722"/>
    </source>
</evidence>
<dbReference type="GO" id="GO:0004190">
    <property type="term" value="F:aspartic-type endopeptidase activity"/>
    <property type="evidence" value="ECO:0007669"/>
    <property type="project" value="UniProtKB-KW"/>
</dbReference>
<evidence type="ECO:0000256" key="6">
    <source>
        <dbReference type="ARBA" id="ARBA00022750"/>
    </source>
</evidence>
<dbReference type="InterPro" id="IPR043128">
    <property type="entry name" value="Rev_trsase/Diguanyl_cyclase"/>
</dbReference>
<dbReference type="Gene3D" id="1.10.340.70">
    <property type="match status" value="1"/>
</dbReference>
<evidence type="ECO:0000313" key="18">
    <source>
        <dbReference type="EMBL" id="GEU49398.1"/>
    </source>
</evidence>
<dbReference type="GO" id="GO:0003677">
    <property type="term" value="F:DNA binding"/>
    <property type="evidence" value="ECO:0007669"/>
    <property type="project" value="UniProtKB-KW"/>
</dbReference>
<dbReference type="InterPro" id="IPR050951">
    <property type="entry name" value="Retrovirus_Pol_polyprotein"/>
</dbReference>
<dbReference type="GO" id="GO:0006508">
    <property type="term" value="P:proteolysis"/>
    <property type="evidence" value="ECO:0007669"/>
    <property type="project" value="UniProtKB-KW"/>
</dbReference>
<dbReference type="InterPro" id="IPR036397">
    <property type="entry name" value="RNaseH_sf"/>
</dbReference>
<keyword evidence="2" id="KW-0808">Transferase</keyword>
<dbReference type="GO" id="GO:0003964">
    <property type="term" value="F:RNA-directed DNA polymerase activity"/>
    <property type="evidence" value="ECO:0007669"/>
    <property type="project" value="UniProtKB-KW"/>
</dbReference>
<comment type="caution">
    <text evidence="18">The sequence shown here is derived from an EMBL/GenBank/DDBJ whole genome shotgun (WGS) entry which is preliminary data.</text>
</comment>
<dbReference type="Gene3D" id="3.30.70.270">
    <property type="match status" value="1"/>
</dbReference>
<evidence type="ECO:0000256" key="10">
    <source>
        <dbReference type="ARBA" id="ARBA00022908"/>
    </source>
</evidence>
<evidence type="ECO:0000256" key="15">
    <source>
        <dbReference type="SAM" id="MobiDB-lite"/>
    </source>
</evidence>
<keyword evidence="13" id="KW-0238">DNA-binding</keyword>
<dbReference type="Pfam" id="PF00078">
    <property type="entry name" value="RVT_1"/>
    <property type="match status" value="1"/>
</dbReference>
<dbReference type="InterPro" id="IPR041373">
    <property type="entry name" value="RT_RNaseH"/>
</dbReference>
<evidence type="ECO:0000256" key="3">
    <source>
        <dbReference type="ARBA" id="ARBA00022695"/>
    </source>
</evidence>
<dbReference type="InterPro" id="IPR001584">
    <property type="entry name" value="Integrase_cat-core"/>
</dbReference>
<name>A0A6L2KIU9_TANCI</name>
<evidence type="ECO:0000256" key="9">
    <source>
        <dbReference type="ARBA" id="ARBA00022842"/>
    </source>
</evidence>
<keyword evidence="1" id="KW-0645">Protease</keyword>
<evidence type="ECO:0000256" key="12">
    <source>
        <dbReference type="ARBA" id="ARBA00022932"/>
    </source>
</evidence>
<keyword evidence="8" id="KW-0378">Hydrolase</keyword>
<dbReference type="GO" id="GO:0003887">
    <property type="term" value="F:DNA-directed DNA polymerase activity"/>
    <property type="evidence" value="ECO:0007669"/>
    <property type="project" value="UniProtKB-KW"/>
</dbReference>
<dbReference type="Pfam" id="PF17917">
    <property type="entry name" value="RT_RNaseH"/>
    <property type="match status" value="1"/>
</dbReference>
<dbReference type="SUPFAM" id="SSF56672">
    <property type="entry name" value="DNA/RNA polymerases"/>
    <property type="match status" value="1"/>
</dbReference>
<evidence type="ECO:0000259" key="17">
    <source>
        <dbReference type="PROSITE" id="PS50994"/>
    </source>
</evidence>
<evidence type="ECO:0000259" key="16">
    <source>
        <dbReference type="PROSITE" id="PS50878"/>
    </source>
</evidence>
<feature type="compositionally biased region" description="Basic residues" evidence="15">
    <location>
        <begin position="951"/>
        <end position="961"/>
    </location>
</feature>
<keyword evidence="12" id="KW-0239">DNA-directed DNA polymerase</keyword>
<dbReference type="Gene3D" id="3.30.420.10">
    <property type="entry name" value="Ribonuclease H-like superfamily/Ribonuclease H"/>
    <property type="match status" value="1"/>
</dbReference>
<dbReference type="InterPro" id="IPR000477">
    <property type="entry name" value="RT_dom"/>
</dbReference>
<dbReference type="GO" id="GO:0006310">
    <property type="term" value="P:DNA recombination"/>
    <property type="evidence" value="ECO:0007669"/>
    <property type="project" value="UniProtKB-KW"/>
</dbReference>
<keyword evidence="6" id="KW-0064">Aspartyl protease</keyword>
<evidence type="ECO:0000256" key="1">
    <source>
        <dbReference type="ARBA" id="ARBA00022670"/>
    </source>
</evidence>
<keyword evidence="11" id="KW-0695">RNA-directed DNA polymerase</keyword>
<proteinExistence type="predicted"/>
<evidence type="ECO:0000256" key="5">
    <source>
        <dbReference type="ARBA" id="ARBA00022723"/>
    </source>
</evidence>
<dbReference type="AlphaFoldDB" id="A0A6L2KIU9"/>
<dbReference type="Gene3D" id="3.10.10.10">
    <property type="entry name" value="HIV Type 1 Reverse Transcriptase, subunit A, domain 1"/>
    <property type="match status" value="1"/>
</dbReference>
<keyword evidence="10" id="KW-0229">DNA integration</keyword>
<dbReference type="PROSITE" id="PS50878">
    <property type="entry name" value="RT_POL"/>
    <property type="match status" value="1"/>
</dbReference>
<dbReference type="PANTHER" id="PTHR37984">
    <property type="entry name" value="PROTEIN CBG26694"/>
    <property type="match status" value="1"/>
</dbReference>
<dbReference type="InterPro" id="IPR041588">
    <property type="entry name" value="Integrase_H2C2"/>
</dbReference>
<evidence type="ECO:0000256" key="14">
    <source>
        <dbReference type="ARBA" id="ARBA00023172"/>
    </source>
</evidence>
<dbReference type="SUPFAM" id="SSF53098">
    <property type="entry name" value="Ribonuclease H-like"/>
    <property type="match status" value="1"/>
</dbReference>
<dbReference type="GO" id="GO:0046872">
    <property type="term" value="F:metal ion binding"/>
    <property type="evidence" value="ECO:0007669"/>
    <property type="project" value="UniProtKB-KW"/>
</dbReference>
<sequence length="969" mass="110053">MRRGVAMGWGVIVSIGAFIAMDEQAVRGLLKEKFDGFTGQLAALTLELQTTKAALVGRHVQGGNDHGIPRSMRLDVPKFNGSDPDSWIFAINEYFSLLETTPEQRLRIIGFNLEGDAAECIQTHTMRDANTVTHTTKPNTSRLSVNTTNVVKTPLLPAPGLCFNWDNKWVRGHKCSGKFLLLMTEEDDESPGSDALAEEDEALDSGDISILNSLVGHGSPRGESLRMKRISLHRMQALLETNDVYGIYELHNLSAEERINGVESQATSKGHSEIDKLLIQFDSLFQVPTSLPPHRLIDHHIHLLPNMKPVNVQPYRYPNYQKGEMGKLVNEMLSQCIIRFSHTPFSSPVLLVKKKDGSYRFCVDYRALNAVTVKYKFPIPTADEMFDELGGASIFTKLDLRAGYHQIRVYDRDIYKTAFRTHDGHYEFLVMPFGLTNAPSTFQATMYRLFSPYLRKFVIVFFDDILIYSTNLTAHVEHLQYGFKWGELEFRAFEGLKQQLTNAPVLGLPNSNETFVVEVDASTEGIGAVLLQNNKLICYFSRRLGTRMRIAATYQKELFAIVEAIYKWRQYLVGRQFIVRTDHKSVKELMQQVIQTPLQQKYVRKLMGFDFVIEYKPGASNQADDALSRVFEEEESCGFKKMLVGLSALFYWKGMRKSVEDFIKHCLICQQTKYSTKAVGGLLQPLFTPSAVWEDVSMDSITGLPPSKGLTVILVVVDRFSKYAHFVALSTNFNSHMVVEVFMDIVVKHHGIPKMIMSDRDPIFVSKFWKQLFLFSDHISGHVSCYGRNIAIIPVTIVVLKCLLTKNCMANHHRQEVEFNPSDKVLVKLQPYRQLTLAKPLSNKLSKRYYRPYEILERVGKVAYRLALPKTSKIHPGHPVERPLMVCDARTVLRNGIPTQQILVQWVGGSPEEATWEWLSEFQAAYPTYNLEDKVNSEERGNVTMSGHGLGHGKRARKPPGWHKEYVMG</sequence>
<keyword evidence="7" id="KW-0255">Endonuclease</keyword>
<evidence type="ECO:0000256" key="2">
    <source>
        <dbReference type="ARBA" id="ARBA00022679"/>
    </source>
</evidence>
<gene>
    <name evidence="18" type="ORF">Tci_021376</name>
</gene>
<dbReference type="InterPro" id="IPR043502">
    <property type="entry name" value="DNA/RNA_pol_sf"/>
</dbReference>
<accession>A0A6L2KIU9</accession>
<feature type="domain" description="Integrase catalytic" evidence="17">
    <location>
        <begin position="685"/>
        <end position="772"/>
    </location>
</feature>
<dbReference type="CDD" id="cd09274">
    <property type="entry name" value="RNase_HI_RT_Ty3"/>
    <property type="match status" value="1"/>
</dbReference>
<dbReference type="GO" id="GO:0015074">
    <property type="term" value="P:DNA integration"/>
    <property type="evidence" value="ECO:0007669"/>
    <property type="project" value="UniProtKB-KW"/>
</dbReference>